<organism evidence="12 13">
    <name type="scientific">Rhodopirellula baltica (strain DSM 10527 / NCIMB 13988 / SH1)</name>
    <dbReference type="NCBI Taxonomy" id="243090"/>
    <lineage>
        <taxon>Bacteria</taxon>
        <taxon>Pseudomonadati</taxon>
        <taxon>Planctomycetota</taxon>
        <taxon>Planctomycetia</taxon>
        <taxon>Pirellulales</taxon>
        <taxon>Pirellulaceae</taxon>
        <taxon>Rhodopirellula</taxon>
    </lineage>
</organism>
<reference evidence="12 13" key="1">
    <citation type="journal article" date="2003" name="Proc. Natl. Acad. Sci. U.S.A.">
        <title>Complete genome sequence of the marine planctomycete Pirellula sp. strain 1.</title>
        <authorList>
            <person name="Gloeckner F.O."/>
            <person name="Kube M."/>
            <person name="Bauer M."/>
            <person name="Teeling H."/>
            <person name="Lombardot T."/>
            <person name="Ludwig W."/>
            <person name="Gade D."/>
            <person name="Beck A."/>
            <person name="Borzym K."/>
            <person name="Heitmann K."/>
            <person name="Rabus R."/>
            <person name="Schlesner H."/>
            <person name="Amann R."/>
            <person name="Reinhardt R."/>
        </authorList>
    </citation>
    <scope>NUCLEOTIDE SEQUENCE [LARGE SCALE GENOMIC DNA]</scope>
    <source>
        <strain evidence="13">DSM 10527 / NCIMB 13988 / SH1</strain>
    </source>
</reference>
<dbReference type="PATRIC" id="fig|243090.15.peg.1977"/>
<evidence type="ECO:0000313" key="12">
    <source>
        <dbReference type="EMBL" id="CAD73679.1"/>
    </source>
</evidence>
<evidence type="ECO:0000256" key="3">
    <source>
        <dbReference type="ARBA" id="ARBA00010718"/>
    </source>
</evidence>
<keyword evidence="13" id="KW-1185">Reference proteome</keyword>
<dbReference type="InterPro" id="IPR001148">
    <property type="entry name" value="CA_dom"/>
</dbReference>
<keyword evidence="8 10" id="KW-0456">Lyase</keyword>
<keyword evidence="7 10" id="KW-0862">Zinc</keyword>
<dbReference type="Gene3D" id="3.10.200.10">
    <property type="entry name" value="Alpha carbonic anhydrase"/>
    <property type="match status" value="1"/>
</dbReference>
<gene>
    <name evidence="12" type="ordered locus">RB4267</name>
</gene>
<dbReference type="RefSeq" id="WP_011119806.1">
    <property type="nucleotide sequence ID" value="NC_005027.1"/>
</dbReference>
<dbReference type="EC" id="4.2.1.1" evidence="4 10"/>
<dbReference type="HOGENOM" id="CLU_039326_0_2_0"/>
<dbReference type="EnsemblBacteria" id="CAD73679">
    <property type="protein sequence ID" value="CAD73679"/>
    <property type="gene ID" value="RB4267"/>
</dbReference>
<dbReference type="SMART" id="SM01057">
    <property type="entry name" value="Carb_anhydrase"/>
    <property type="match status" value="1"/>
</dbReference>
<evidence type="ECO:0000256" key="9">
    <source>
        <dbReference type="ARBA" id="ARBA00048348"/>
    </source>
</evidence>
<dbReference type="GO" id="GO:0004089">
    <property type="term" value="F:carbonate dehydratase activity"/>
    <property type="evidence" value="ECO:0007669"/>
    <property type="project" value="UniProtKB-UniRule"/>
</dbReference>
<evidence type="ECO:0000256" key="4">
    <source>
        <dbReference type="ARBA" id="ARBA00012925"/>
    </source>
</evidence>
<evidence type="ECO:0000256" key="8">
    <source>
        <dbReference type="ARBA" id="ARBA00023239"/>
    </source>
</evidence>
<evidence type="ECO:0000256" key="6">
    <source>
        <dbReference type="ARBA" id="ARBA00022723"/>
    </source>
</evidence>
<dbReference type="SUPFAM" id="SSF51069">
    <property type="entry name" value="Carbonic anhydrase"/>
    <property type="match status" value="1"/>
</dbReference>
<dbReference type="PROSITE" id="PS51144">
    <property type="entry name" value="ALPHA_CA_2"/>
    <property type="match status" value="1"/>
</dbReference>
<dbReference type="Proteomes" id="UP000001025">
    <property type="component" value="Chromosome"/>
</dbReference>
<dbReference type="InterPro" id="IPR023561">
    <property type="entry name" value="Carbonic_anhydrase_a-class"/>
</dbReference>
<dbReference type="AlphaFoldDB" id="Q7USW3"/>
<dbReference type="PANTHER" id="PTHR18952:SF265">
    <property type="entry name" value="CARBONIC ANHYDRASE"/>
    <property type="match status" value="1"/>
</dbReference>
<evidence type="ECO:0000256" key="10">
    <source>
        <dbReference type="RuleBase" id="RU367011"/>
    </source>
</evidence>
<evidence type="ECO:0000256" key="5">
    <source>
        <dbReference type="ARBA" id="ARBA00014628"/>
    </source>
</evidence>
<dbReference type="InterPro" id="IPR041891">
    <property type="entry name" value="Alpha_CA_prokaryot-like"/>
</dbReference>
<dbReference type="CDD" id="cd03124">
    <property type="entry name" value="alpha_CA_prokaryotic_like"/>
    <property type="match status" value="1"/>
</dbReference>
<dbReference type="InParanoid" id="Q7USW3"/>
<feature type="domain" description="Alpha-carbonic anhydrase" evidence="11">
    <location>
        <begin position="1"/>
        <end position="210"/>
    </location>
</feature>
<dbReference type="Pfam" id="PF00194">
    <property type="entry name" value="Carb_anhydrase"/>
    <property type="match status" value="1"/>
</dbReference>
<dbReference type="InterPro" id="IPR018338">
    <property type="entry name" value="Carbonic_anhydrase_a-class_CS"/>
</dbReference>
<evidence type="ECO:0000256" key="7">
    <source>
        <dbReference type="ARBA" id="ARBA00022833"/>
    </source>
</evidence>
<name>Q7USW3_RHOBA</name>
<dbReference type="KEGG" id="rba:RB4267"/>
<protein>
    <recommendedName>
        <fullName evidence="5 10">Carbonic anhydrase</fullName>
        <ecNumber evidence="4 10">4.2.1.1</ecNumber>
    </recommendedName>
</protein>
<comment type="similarity">
    <text evidence="3 10">Belongs to the alpha-carbonic anhydrase family.</text>
</comment>
<keyword evidence="6 10" id="KW-0479">Metal-binding</keyword>
<dbReference type="OrthoDB" id="5327615at2"/>
<evidence type="ECO:0000256" key="1">
    <source>
        <dbReference type="ARBA" id="ARBA00001947"/>
    </source>
</evidence>
<dbReference type="PANTHER" id="PTHR18952">
    <property type="entry name" value="CARBONIC ANHYDRASE"/>
    <property type="match status" value="1"/>
</dbReference>
<evidence type="ECO:0000313" key="13">
    <source>
        <dbReference type="Proteomes" id="UP000001025"/>
    </source>
</evidence>
<dbReference type="EMBL" id="BX294140">
    <property type="protein sequence ID" value="CAD73679.1"/>
    <property type="molecule type" value="Genomic_DNA"/>
</dbReference>
<dbReference type="GO" id="GO:0008270">
    <property type="term" value="F:zinc ion binding"/>
    <property type="evidence" value="ECO:0007669"/>
    <property type="project" value="UniProtKB-UniRule"/>
</dbReference>
<proteinExistence type="inferred from homology"/>
<evidence type="ECO:0000256" key="2">
    <source>
        <dbReference type="ARBA" id="ARBA00002904"/>
    </source>
</evidence>
<comment type="cofactor">
    <cofactor evidence="1 10">
        <name>Zn(2+)</name>
        <dbReference type="ChEBI" id="CHEBI:29105"/>
    </cofactor>
</comment>
<comment type="function">
    <text evidence="2 10">Reversible hydration of carbon dioxide.</text>
</comment>
<dbReference type="eggNOG" id="COG3338">
    <property type="taxonomic scope" value="Bacteria"/>
</dbReference>
<sequence length="210" mass="24596">MNNQQQSPIHIKSPVVTKYARPLKIRWSKHLDGTLKPHHGKVQVVFSGDKKERISFDGRDFHIVQFHFHHKSEHWIEDKQFQMELHIVHQNCDPDDGKLAVLGIMIEADNSAKTVPGLIELMETMAKDDARKFMDFKTNPHEWLPPNTQHFYRYEGSLTTPEYDEIVSWIVLREPLKLPSKEINKLIRFAAEPARLPQPLNRRFVLSNFS</sequence>
<accession>Q7USW3</accession>
<dbReference type="InterPro" id="IPR036398">
    <property type="entry name" value="CA_dom_sf"/>
</dbReference>
<dbReference type="PROSITE" id="PS00162">
    <property type="entry name" value="ALPHA_CA_1"/>
    <property type="match status" value="1"/>
</dbReference>
<dbReference type="STRING" id="243090.RB4267"/>
<comment type="catalytic activity">
    <reaction evidence="9 10">
        <text>hydrogencarbonate + H(+) = CO2 + H2O</text>
        <dbReference type="Rhea" id="RHEA:10748"/>
        <dbReference type="ChEBI" id="CHEBI:15377"/>
        <dbReference type="ChEBI" id="CHEBI:15378"/>
        <dbReference type="ChEBI" id="CHEBI:16526"/>
        <dbReference type="ChEBI" id="CHEBI:17544"/>
        <dbReference type="EC" id="4.2.1.1"/>
    </reaction>
</comment>
<evidence type="ECO:0000259" key="11">
    <source>
        <dbReference type="PROSITE" id="PS51144"/>
    </source>
</evidence>